<dbReference type="AlphaFoldDB" id="A0A443RW03"/>
<dbReference type="CDD" id="cd20379">
    <property type="entry name" value="Tudor_dTUD-like"/>
    <property type="match status" value="1"/>
</dbReference>
<feature type="domain" description="Tudor" evidence="1">
    <location>
        <begin position="119"/>
        <end position="181"/>
    </location>
</feature>
<dbReference type="Pfam" id="PF00567">
    <property type="entry name" value="TUDOR"/>
    <property type="match status" value="1"/>
</dbReference>
<sequence>MQNNGIPIIVEDSVVSFDFDRYETYLWKLLEEKRFGIVRSMYQFPSAVMMPGEVIENQEFSPRLVNSKLSIDVMIAAVLNTSKVFIFLKSMQHAYVITWQHLNYEMNREKEKYTIPVELWSKGLFCAVYDETVKRWYRGKILRFLRGKQKDKVSVYLIDFGAALTTSRSDVKLLPKEFADLKQQAITVALNGIQQVENTKEHNSLVAKEVVDEFTAEPYYWLKCWFLPQNDAGVHEVILKDENIAK</sequence>
<dbReference type="SUPFAM" id="SSF63748">
    <property type="entry name" value="Tudor/PWWP/MBT"/>
    <property type="match status" value="1"/>
</dbReference>
<dbReference type="Proteomes" id="UP000288716">
    <property type="component" value="Unassembled WGS sequence"/>
</dbReference>
<gene>
    <name evidence="2" type="ORF">B4U80_12277</name>
</gene>
<reference evidence="2 3" key="1">
    <citation type="journal article" date="2018" name="Gigascience">
        <title>Genomes of trombidid mites reveal novel predicted allergens and laterally-transferred genes associated with secondary metabolism.</title>
        <authorList>
            <person name="Dong X."/>
            <person name="Chaisiri K."/>
            <person name="Xia D."/>
            <person name="Armstrong S.D."/>
            <person name="Fang Y."/>
            <person name="Donnelly M.J."/>
            <person name="Kadowaki T."/>
            <person name="McGarry J.W."/>
            <person name="Darby A.C."/>
            <person name="Makepeace B.L."/>
        </authorList>
    </citation>
    <scope>NUCLEOTIDE SEQUENCE [LARGE SCALE GENOMIC DNA]</scope>
    <source>
        <strain evidence="2">UoL-UT</strain>
    </source>
</reference>
<dbReference type="InterPro" id="IPR002999">
    <property type="entry name" value="Tudor"/>
</dbReference>
<keyword evidence="3" id="KW-1185">Reference proteome</keyword>
<dbReference type="Gene3D" id="2.30.30.140">
    <property type="match status" value="1"/>
</dbReference>
<accession>A0A443RW03</accession>
<evidence type="ECO:0000313" key="3">
    <source>
        <dbReference type="Proteomes" id="UP000288716"/>
    </source>
</evidence>
<dbReference type="PANTHER" id="PTHR22948:SF29">
    <property type="entry name" value="FI02030P-RELATED"/>
    <property type="match status" value="1"/>
</dbReference>
<comment type="caution">
    <text evidence="2">The sequence shown here is derived from an EMBL/GenBank/DDBJ whole genome shotgun (WGS) entry which is preliminary data.</text>
</comment>
<organism evidence="2 3">
    <name type="scientific">Leptotrombidium deliense</name>
    <dbReference type="NCBI Taxonomy" id="299467"/>
    <lineage>
        <taxon>Eukaryota</taxon>
        <taxon>Metazoa</taxon>
        <taxon>Ecdysozoa</taxon>
        <taxon>Arthropoda</taxon>
        <taxon>Chelicerata</taxon>
        <taxon>Arachnida</taxon>
        <taxon>Acari</taxon>
        <taxon>Acariformes</taxon>
        <taxon>Trombidiformes</taxon>
        <taxon>Prostigmata</taxon>
        <taxon>Anystina</taxon>
        <taxon>Parasitengona</taxon>
        <taxon>Trombiculoidea</taxon>
        <taxon>Trombiculidae</taxon>
        <taxon>Leptotrombidium</taxon>
    </lineage>
</organism>
<feature type="non-terminal residue" evidence="2">
    <location>
        <position position="246"/>
    </location>
</feature>
<dbReference type="PANTHER" id="PTHR22948">
    <property type="entry name" value="TUDOR DOMAIN CONTAINING PROTEIN"/>
    <property type="match status" value="1"/>
</dbReference>
<dbReference type="PROSITE" id="PS50304">
    <property type="entry name" value="TUDOR"/>
    <property type="match status" value="1"/>
</dbReference>
<dbReference type="SMART" id="SM00333">
    <property type="entry name" value="TUDOR"/>
    <property type="match status" value="1"/>
</dbReference>
<proteinExistence type="predicted"/>
<evidence type="ECO:0000259" key="1">
    <source>
        <dbReference type="PROSITE" id="PS50304"/>
    </source>
</evidence>
<dbReference type="EMBL" id="NCKV01025174">
    <property type="protein sequence ID" value="RWS19536.1"/>
    <property type="molecule type" value="Genomic_DNA"/>
</dbReference>
<name>A0A443RW03_9ACAR</name>
<dbReference type="InterPro" id="IPR050621">
    <property type="entry name" value="Tudor_domain_containing"/>
</dbReference>
<protein>
    <recommendedName>
        <fullName evidence="1">Tudor domain-containing protein</fullName>
    </recommendedName>
</protein>
<evidence type="ECO:0000313" key="2">
    <source>
        <dbReference type="EMBL" id="RWS19536.1"/>
    </source>
</evidence>
<dbReference type="VEuPathDB" id="VectorBase:LDEU012504"/>